<dbReference type="InterPro" id="IPR011006">
    <property type="entry name" value="CheY-like_superfamily"/>
</dbReference>
<keyword evidence="2" id="KW-0238">DNA-binding</keyword>
<dbReference type="SUPFAM" id="SSF52172">
    <property type="entry name" value="CheY-like"/>
    <property type="match status" value="1"/>
</dbReference>
<dbReference type="PRINTS" id="PR00038">
    <property type="entry name" value="HTHLUXR"/>
</dbReference>
<feature type="modified residue" description="4-aspartylphosphate" evidence="3">
    <location>
        <position position="50"/>
    </location>
</feature>
<evidence type="ECO:0000259" key="4">
    <source>
        <dbReference type="PROSITE" id="PS50043"/>
    </source>
</evidence>
<dbReference type="Gene3D" id="3.40.50.2300">
    <property type="match status" value="1"/>
</dbReference>
<dbReference type="GO" id="GO:0003677">
    <property type="term" value="F:DNA binding"/>
    <property type="evidence" value="ECO:0007669"/>
    <property type="project" value="UniProtKB-KW"/>
</dbReference>
<keyword evidence="7" id="KW-1185">Reference proteome</keyword>
<dbReference type="InterPro" id="IPR039420">
    <property type="entry name" value="WalR-like"/>
</dbReference>
<dbReference type="Pfam" id="PF00072">
    <property type="entry name" value="Response_reg"/>
    <property type="match status" value="1"/>
</dbReference>
<dbReference type="InterPro" id="IPR000792">
    <property type="entry name" value="Tscrpt_reg_LuxR_C"/>
</dbReference>
<evidence type="ECO:0000259" key="5">
    <source>
        <dbReference type="PROSITE" id="PS50110"/>
    </source>
</evidence>
<sequence>MLVDDHEIMRDGLREVLQRAGDFDVVGQAGDGAAAVRVAQSLRPDVIIMDVMMPLKNGIDACREITEMLPDTRVLMLTAASEEDAVMEAVAAGATGYLQKYSGKDRLLNTVRDVAQGEYRLPADVIRRVFAGIRGTAQSKADTGVRRLTAREREILTLFAQGLSYAKIAETRGNQPVTIRNAIYGIQNKLGIETKQGLVVWAVRSGLLDDYQIGR</sequence>
<dbReference type="CDD" id="cd17535">
    <property type="entry name" value="REC_NarL-like"/>
    <property type="match status" value="1"/>
</dbReference>
<comment type="caution">
    <text evidence="6">The sequence shown here is derived from an EMBL/GenBank/DDBJ whole genome shotgun (WGS) entry which is preliminary data.</text>
</comment>
<dbReference type="SMART" id="SM00421">
    <property type="entry name" value="HTH_LUXR"/>
    <property type="match status" value="1"/>
</dbReference>
<evidence type="ECO:0000256" key="2">
    <source>
        <dbReference type="ARBA" id="ARBA00023125"/>
    </source>
</evidence>
<dbReference type="PROSITE" id="PS50110">
    <property type="entry name" value="RESPONSE_REGULATORY"/>
    <property type="match status" value="1"/>
</dbReference>
<dbReference type="AlphaFoldDB" id="A0AA35RVS3"/>
<proteinExistence type="predicted"/>
<dbReference type="InterPro" id="IPR001789">
    <property type="entry name" value="Sig_transdc_resp-reg_receiver"/>
</dbReference>
<dbReference type="GO" id="GO:0000160">
    <property type="term" value="P:phosphorelay signal transduction system"/>
    <property type="evidence" value="ECO:0007669"/>
    <property type="project" value="InterPro"/>
</dbReference>
<gene>
    <name evidence="6" type="ORF">GBAR_LOCUS10747</name>
</gene>
<accession>A0AA35RVS3</accession>
<dbReference type="CDD" id="cd06170">
    <property type="entry name" value="LuxR_C_like"/>
    <property type="match status" value="1"/>
</dbReference>
<evidence type="ECO:0000313" key="7">
    <source>
        <dbReference type="Proteomes" id="UP001174909"/>
    </source>
</evidence>
<reference evidence="6" key="1">
    <citation type="submission" date="2023-03" db="EMBL/GenBank/DDBJ databases">
        <authorList>
            <person name="Steffen K."/>
            <person name="Cardenas P."/>
        </authorList>
    </citation>
    <scope>NUCLEOTIDE SEQUENCE</scope>
</reference>
<dbReference type="Proteomes" id="UP001174909">
    <property type="component" value="Unassembled WGS sequence"/>
</dbReference>
<dbReference type="GO" id="GO:0006355">
    <property type="term" value="P:regulation of DNA-templated transcription"/>
    <property type="evidence" value="ECO:0007669"/>
    <property type="project" value="InterPro"/>
</dbReference>
<dbReference type="PANTHER" id="PTHR43214">
    <property type="entry name" value="TWO-COMPONENT RESPONSE REGULATOR"/>
    <property type="match status" value="1"/>
</dbReference>
<dbReference type="PANTHER" id="PTHR43214:SF43">
    <property type="entry name" value="TWO-COMPONENT RESPONSE REGULATOR"/>
    <property type="match status" value="1"/>
</dbReference>
<evidence type="ECO:0000256" key="3">
    <source>
        <dbReference type="PROSITE-ProRule" id="PRU00169"/>
    </source>
</evidence>
<evidence type="ECO:0000256" key="1">
    <source>
        <dbReference type="ARBA" id="ARBA00022553"/>
    </source>
</evidence>
<keyword evidence="1 3" id="KW-0597">Phosphoprotein</keyword>
<dbReference type="Pfam" id="PF00196">
    <property type="entry name" value="GerE"/>
    <property type="match status" value="1"/>
</dbReference>
<organism evidence="6 7">
    <name type="scientific">Geodia barretti</name>
    <name type="common">Barrett's horny sponge</name>
    <dbReference type="NCBI Taxonomy" id="519541"/>
    <lineage>
        <taxon>Eukaryota</taxon>
        <taxon>Metazoa</taxon>
        <taxon>Porifera</taxon>
        <taxon>Demospongiae</taxon>
        <taxon>Heteroscleromorpha</taxon>
        <taxon>Tetractinellida</taxon>
        <taxon>Astrophorina</taxon>
        <taxon>Geodiidae</taxon>
        <taxon>Geodia</taxon>
    </lineage>
</organism>
<dbReference type="InterPro" id="IPR016032">
    <property type="entry name" value="Sig_transdc_resp-reg_C-effctor"/>
</dbReference>
<feature type="domain" description="HTH luxR-type" evidence="4">
    <location>
        <begin position="141"/>
        <end position="206"/>
    </location>
</feature>
<dbReference type="SMART" id="SM00448">
    <property type="entry name" value="REC"/>
    <property type="match status" value="1"/>
</dbReference>
<feature type="domain" description="Response regulatory" evidence="5">
    <location>
        <begin position="1"/>
        <end position="115"/>
    </location>
</feature>
<protein>
    <submittedName>
        <fullName evidence="6">Uncharacterized transcriptional regulatory protein YxjL</fullName>
    </submittedName>
</protein>
<dbReference type="PROSITE" id="PS50043">
    <property type="entry name" value="HTH_LUXR_2"/>
    <property type="match status" value="1"/>
</dbReference>
<evidence type="ECO:0000313" key="6">
    <source>
        <dbReference type="EMBL" id="CAI8017793.1"/>
    </source>
</evidence>
<dbReference type="InterPro" id="IPR058245">
    <property type="entry name" value="NreC/VraR/RcsB-like_REC"/>
</dbReference>
<dbReference type="SUPFAM" id="SSF46894">
    <property type="entry name" value="C-terminal effector domain of the bipartite response regulators"/>
    <property type="match status" value="1"/>
</dbReference>
<name>A0AA35RVS3_GEOBA</name>
<dbReference type="EMBL" id="CASHTH010001657">
    <property type="protein sequence ID" value="CAI8017793.1"/>
    <property type="molecule type" value="Genomic_DNA"/>
</dbReference>